<dbReference type="RefSeq" id="WP_224416524.1">
    <property type="nucleotide sequence ID" value="NZ_JAGXFC010000001.1"/>
</dbReference>
<evidence type="ECO:0000256" key="6">
    <source>
        <dbReference type="ARBA" id="ARBA00023004"/>
    </source>
</evidence>
<accession>A0ABS7WWY6</accession>
<name>A0ABS7WWY6_9GAMM</name>
<dbReference type="Pfam" id="PF03918">
    <property type="entry name" value="CcmH"/>
    <property type="match status" value="1"/>
</dbReference>
<dbReference type="EMBL" id="JAGXFD010000001">
    <property type="protein sequence ID" value="MBZ9566406.1"/>
    <property type="molecule type" value="Genomic_DNA"/>
</dbReference>
<feature type="transmembrane region" description="Helical" evidence="7">
    <location>
        <begin position="109"/>
        <end position="128"/>
    </location>
</feature>
<comment type="similarity">
    <text evidence="1 7">Belongs to the CcmH/CycL/Ccl2/NrfF family.</text>
</comment>
<comment type="function">
    <text evidence="7">Possible subunit of a heme lyase.</text>
</comment>
<evidence type="ECO:0000313" key="10">
    <source>
        <dbReference type="Proteomes" id="UP001319883"/>
    </source>
</evidence>
<comment type="caution">
    <text evidence="9">The sequence shown here is derived from an EMBL/GenBank/DDBJ whole genome shotgun (WGS) entry which is preliminary data.</text>
</comment>
<evidence type="ECO:0000256" key="3">
    <source>
        <dbReference type="ARBA" id="ARBA00022723"/>
    </source>
</evidence>
<evidence type="ECO:0000256" key="4">
    <source>
        <dbReference type="ARBA" id="ARBA00022729"/>
    </source>
</evidence>
<evidence type="ECO:0000256" key="2">
    <source>
        <dbReference type="ARBA" id="ARBA00022617"/>
    </source>
</evidence>
<keyword evidence="4 7" id="KW-0732">Signal</keyword>
<feature type="chain" id="PRO_5045005640" description="Cytochrome c-type biogenesis protein" evidence="7">
    <location>
        <begin position="25"/>
        <end position="157"/>
    </location>
</feature>
<organism evidence="9 10">
    <name type="scientific">Modicisalibacter tunisiensis</name>
    <dbReference type="NCBI Taxonomy" id="390637"/>
    <lineage>
        <taxon>Bacteria</taxon>
        <taxon>Pseudomonadati</taxon>
        <taxon>Pseudomonadota</taxon>
        <taxon>Gammaproteobacteria</taxon>
        <taxon>Oceanospirillales</taxon>
        <taxon>Halomonadaceae</taxon>
        <taxon>Modicisalibacter</taxon>
    </lineage>
</organism>
<protein>
    <recommendedName>
        <fullName evidence="7">Cytochrome c-type biogenesis protein</fullName>
    </recommendedName>
</protein>
<dbReference type="Gene3D" id="1.10.8.640">
    <property type="entry name" value="Cytochrome C biogenesis protein"/>
    <property type="match status" value="1"/>
</dbReference>
<feature type="domain" description="CcmH/CycL/Ccl2/NrfF N-terminal" evidence="8">
    <location>
        <begin position="15"/>
        <end position="151"/>
    </location>
</feature>
<gene>
    <name evidence="9" type="ORF">KGQ91_01685</name>
</gene>
<dbReference type="InterPro" id="IPR005616">
    <property type="entry name" value="CcmH/CycL/Ccl2/NrfF_N"/>
</dbReference>
<keyword evidence="10" id="KW-1185">Reference proteome</keyword>
<dbReference type="CDD" id="cd16378">
    <property type="entry name" value="CcmH_N"/>
    <property type="match status" value="1"/>
</dbReference>
<keyword evidence="6 7" id="KW-0408">Iron</keyword>
<keyword evidence="3 7" id="KW-0479">Metal-binding</keyword>
<keyword evidence="7" id="KW-0812">Transmembrane</keyword>
<evidence type="ECO:0000256" key="1">
    <source>
        <dbReference type="ARBA" id="ARBA00010342"/>
    </source>
</evidence>
<dbReference type="PANTHER" id="PTHR47870">
    <property type="entry name" value="CYTOCHROME C-TYPE BIOGENESIS PROTEIN CCMH"/>
    <property type="match status" value="1"/>
</dbReference>
<keyword evidence="7" id="KW-1133">Transmembrane helix</keyword>
<evidence type="ECO:0000259" key="8">
    <source>
        <dbReference type="Pfam" id="PF03918"/>
    </source>
</evidence>
<proteinExistence type="inferred from homology"/>
<feature type="signal peptide" evidence="7">
    <location>
        <begin position="1"/>
        <end position="24"/>
    </location>
</feature>
<dbReference type="InterPro" id="IPR051263">
    <property type="entry name" value="C-type_cytochrome_biogenesis"/>
</dbReference>
<evidence type="ECO:0000256" key="7">
    <source>
        <dbReference type="RuleBase" id="RU364112"/>
    </source>
</evidence>
<keyword evidence="5" id="KW-0201">Cytochrome c-type biogenesis</keyword>
<reference evidence="9 10" key="1">
    <citation type="submission" date="2021-05" db="EMBL/GenBank/DDBJ databases">
        <title>Petroleum and Energy Research Collection (APPE): ex situ preservation of microbial diversity associated with the oil industry and exploitation of its biotechnological potential.</title>
        <authorList>
            <person name="Paixao C.T.M."/>
            <person name="Gomes M.B."/>
            <person name="Oliveira V.M."/>
        </authorList>
    </citation>
    <scope>NUCLEOTIDE SEQUENCE [LARGE SCALE GENOMIC DNA]</scope>
    <source>
        <strain evidence="9 10">LIT2</strain>
    </source>
</reference>
<sequence>MARRLIRTVLLAGLLTALLGVAAAATIEVRDFDDPQLARRYTTLTHQLRCPKCQNETIAASASPIAADMRERVAAMLEAGRSDREIQDFLVQRFGEYVLYRPRLSPRTWLLWGGPFLLVGLGGVILAWRVRRRTAPRALDAAERRRLDALLDREDRS</sequence>
<evidence type="ECO:0000313" key="9">
    <source>
        <dbReference type="EMBL" id="MBZ9566406.1"/>
    </source>
</evidence>
<dbReference type="InterPro" id="IPR038297">
    <property type="entry name" value="CcmH/CycL/NrfF/Ccl2_sf"/>
</dbReference>
<dbReference type="PANTHER" id="PTHR47870:SF1">
    <property type="entry name" value="CYTOCHROME C-TYPE BIOGENESIS PROTEIN CCMH"/>
    <property type="match status" value="1"/>
</dbReference>
<dbReference type="Proteomes" id="UP001319883">
    <property type="component" value="Unassembled WGS sequence"/>
</dbReference>
<keyword evidence="2 7" id="KW-0349">Heme</keyword>
<keyword evidence="7" id="KW-0472">Membrane</keyword>
<evidence type="ECO:0000256" key="5">
    <source>
        <dbReference type="ARBA" id="ARBA00022748"/>
    </source>
</evidence>